<dbReference type="Pfam" id="PF12802">
    <property type="entry name" value="MarR_2"/>
    <property type="match status" value="1"/>
</dbReference>
<dbReference type="InterPro" id="IPR016181">
    <property type="entry name" value="Acyl_CoA_acyltransferase"/>
</dbReference>
<dbReference type="InterPro" id="IPR000835">
    <property type="entry name" value="HTH_MarR-typ"/>
</dbReference>
<evidence type="ECO:0000313" key="6">
    <source>
        <dbReference type="Proteomes" id="UP000660668"/>
    </source>
</evidence>
<dbReference type="SUPFAM" id="SSF46785">
    <property type="entry name" value="Winged helix' DNA-binding domain"/>
    <property type="match status" value="1"/>
</dbReference>
<evidence type="ECO:0000313" key="5">
    <source>
        <dbReference type="EMBL" id="MBF4770327.1"/>
    </source>
</evidence>
<dbReference type="EMBL" id="JADKPO010000046">
    <property type="protein sequence ID" value="MBF4770327.1"/>
    <property type="molecule type" value="Genomic_DNA"/>
</dbReference>
<evidence type="ECO:0000259" key="4">
    <source>
        <dbReference type="PROSITE" id="PS51186"/>
    </source>
</evidence>
<dbReference type="PANTHER" id="PTHR43877:SF2">
    <property type="entry name" value="AMINOALKYLPHOSPHONATE N-ACETYLTRANSFERASE-RELATED"/>
    <property type="match status" value="1"/>
</dbReference>
<dbReference type="PROSITE" id="PS51186">
    <property type="entry name" value="GNAT"/>
    <property type="match status" value="1"/>
</dbReference>
<sequence>MADQHAATVRRFNRTYTQRIGALDDSFLGTGRPLGPSRLLFEIGLSDDDGATVRELRERLGLDSGYLSRLLRSLEADGLVDVRPDPTDRRRRRVRLTGRGRTARRRLDERSEDLARSLVAPLSERQRERLTEALATADLLVRAATVQLQEVSPTDPRSVAAMAAYFAEIGERFGFEPGDAWLEDAEAMTGPDGFFVVATSDGEAVACGGVHRLPDGAAEIKRMWVHGDWRGAGLGARLLRHLEDVVRDRGYDVVRLDTNDTLLEAIAMYERAGYHAIERYNDNPWARRWFEKTL</sequence>
<keyword evidence="1" id="KW-0808">Transferase</keyword>
<protein>
    <submittedName>
        <fullName evidence="5">GNAT family N-acetyltransferase</fullName>
    </submittedName>
</protein>
<dbReference type="SUPFAM" id="SSF55729">
    <property type="entry name" value="Acyl-CoA N-acyltransferases (Nat)"/>
    <property type="match status" value="1"/>
</dbReference>
<dbReference type="InterPro" id="IPR000182">
    <property type="entry name" value="GNAT_dom"/>
</dbReference>
<dbReference type="Proteomes" id="UP000660668">
    <property type="component" value="Unassembled WGS sequence"/>
</dbReference>
<gene>
    <name evidence="5" type="ORF">ISU10_21340</name>
</gene>
<dbReference type="InterPro" id="IPR050832">
    <property type="entry name" value="Bact_Acetyltransf"/>
</dbReference>
<name>A0A930VPA2_9ACTN</name>
<dbReference type="PANTHER" id="PTHR43877">
    <property type="entry name" value="AMINOALKYLPHOSPHONATE N-ACETYLTRANSFERASE-RELATED-RELATED"/>
    <property type="match status" value="1"/>
</dbReference>
<feature type="domain" description="N-acetyltransferase" evidence="4">
    <location>
        <begin position="146"/>
        <end position="294"/>
    </location>
</feature>
<evidence type="ECO:0000256" key="2">
    <source>
        <dbReference type="ARBA" id="ARBA00023315"/>
    </source>
</evidence>
<keyword evidence="2" id="KW-0012">Acyltransferase</keyword>
<dbReference type="GO" id="GO:0016747">
    <property type="term" value="F:acyltransferase activity, transferring groups other than amino-acyl groups"/>
    <property type="evidence" value="ECO:0007669"/>
    <property type="project" value="InterPro"/>
</dbReference>
<organism evidence="5 6">
    <name type="scientific">Nocardioides agariphilus</name>
    <dbReference type="NCBI Taxonomy" id="433664"/>
    <lineage>
        <taxon>Bacteria</taxon>
        <taxon>Bacillati</taxon>
        <taxon>Actinomycetota</taxon>
        <taxon>Actinomycetes</taxon>
        <taxon>Propionibacteriales</taxon>
        <taxon>Nocardioidaceae</taxon>
        <taxon>Nocardioides</taxon>
    </lineage>
</organism>
<dbReference type="InterPro" id="IPR036388">
    <property type="entry name" value="WH-like_DNA-bd_sf"/>
</dbReference>
<dbReference type="GO" id="GO:0003700">
    <property type="term" value="F:DNA-binding transcription factor activity"/>
    <property type="evidence" value="ECO:0007669"/>
    <property type="project" value="InterPro"/>
</dbReference>
<evidence type="ECO:0000259" key="3">
    <source>
        <dbReference type="PROSITE" id="PS50995"/>
    </source>
</evidence>
<evidence type="ECO:0000256" key="1">
    <source>
        <dbReference type="ARBA" id="ARBA00022679"/>
    </source>
</evidence>
<feature type="domain" description="HTH marR-type" evidence="3">
    <location>
        <begin position="2"/>
        <end position="139"/>
    </location>
</feature>
<dbReference type="Gene3D" id="3.40.630.30">
    <property type="match status" value="1"/>
</dbReference>
<dbReference type="Gene3D" id="1.10.10.10">
    <property type="entry name" value="Winged helix-like DNA-binding domain superfamily/Winged helix DNA-binding domain"/>
    <property type="match status" value="1"/>
</dbReference>
<dbReference type="Pfam" id="PF00583">
    <property type="entry name" value="Acetyltransf_1"/>
    <property type="match status" value="1"/>
</dbReference>
<dbReference type="RefSeq" id="WP_194698474.1">
    <property type="nucleotide sequence ID" value="NZ_JADKPO010000046.1"/>
</dbReference>
<dbReference type="SMART" id="SM00347">
    <property type="entry name" value="HTH_MARR"/>
    <property type="match status" value="1"/>
</dbReference>
<accession>A0A930VPA2</accession>
<reference evidence="5" key="1">
    <citation type="submission" date="2020-11" db="EMBL/GenBank/DDBJ databases">
        <title>Nocardioides cynanchi sp. nov., isolated from soil of rhizosphere of Cynanchum wilfordii.</title>
        <authorList>
            <person name="Lee J.-S."/>
            <person name="Suh M.K."/>
            <person name="Kim J.-S."/>
        </authorList>
    </citation>
    <scope>NUCLEOTIDE SEQUENCE</scope>
    <source>
        <strain evidence="5">KCTC 19276</strain>
    </source>
</reference>
<comment type="caution">
    <text evidence="5">The sequence shown here is derived from an EMBL/GenBank/DDBJ whole genome shotgun (WGS) entry which is preliminary data.</text>
</comment>
<dbReference type="InterPro" id="IPR036390">
    <property type="entry name" value="WH_DNA-bd_sf"/>
</dbReference>
<dbReference type="CDD" id="cd04301">
    <property type="entry name" value="NAT_SF"/>
    <property type="match status" value="1"/>
</dbReference>
<dbReference type="PROSITE" id="PS50995">
    <property type="entry name" value="HTH_MARR_2"/>
    <property type="match status" value="1"/>
</dbReference>
<dbReference type="AlphaFoldDB" id="A0A930VPA2"/>
<keyword evidence="6" id="KW-1185">Reference proteome</keyword>
<proteinExistence type="predicted"/>